<dbReference type="PANTHER" id="PTHR14430:SF0">
    <property type="entry name" value="SEC2P DOMAIN-CONTAINING PROTEIN"/>
    <property type="match status" value="1"/>
</dbReference>
<dbReference type="OrthoDB" id="1748564at2759"/>
<evidence type="ECO:0000256" key="2">
    <source>
        <dbReference type="SAM" id="Coils"/>
    </source>
</evidence>
<dbReference type="STRING" id="329885.A0A4U0U963"/>
<organism evidence="5 6">
    <name type="scientific">Friedmanniomyces endolithicus</name>
    <dbReference type="NCBI Taxonomy" id="329885"/>
    <lineage>
        <taxon>Eukaryota</taxon>
        <taxon>Fungi</taxon>
        <taxon>Dikarya</taxon>
        <taxon>Ascomycota</taxon>
        <taxon>Pezizomycotina</taxon>
        <taxon>Dothideomycetes</taxon>
        <taxon>Dothideomycetidae</taxon>
        <taxon>Mycosphaerellales</taxon>
        <taxon>Teratosphaeriaceae</taxon>
        <taxon>Friedmanniomyces</taxon>
    </lineage>
</organism>
<evidence type="ECO:0000256" key="3">
    <source>
        <dbReference type="SAM" id="MobiDB-lite"/>
    </source>
</evidence>
<evidence type="ECO:0000256" key="1">
    <source>
        <dbReference type="ARBA" id="ARBA00023054"/>
    </source>
</evidence>
<feature type="domain" description="GDP/GTP exchange factor Sec2 N-terminal" evidence="4">
    <location>
        <begin position="71"/>
        <end position="209"/>
    </location>
</feature>
<feature type="compositionally biased region" description="Basic and acidic residues" evidence="3">
    <location>
        <begin position="694"/>
        <end position="704"/>
    </location>
</feature>
<dbReference type="Proteomes" id="UP000310066">
    <property type="component" value="Unassembled WGS sequence"/>
</dbReference>
<feature type="region of interest" description="Disordered" evidence="3">
    <location>
        <begin position="608"/>
        <end position="753"/>
    </location>
</feature>
<dbReference type="CDD" id="cd21044">
    <property type="entry name" value="Rab11BD_RAB3IP_like"/>
    <property type="match status" value="1"/>
</dbReference>
<dbReference type="InterPro" id="IPR009449">
    <property type="entry name" value="Sec2_N"/>
</dbReference>
<sequence>MAAIVAPPHHISAMRDGHAMMDTRTPSPVQRNGSIDGSTASAQADSGAYKPDLSAEVAMLSTKLVNAINYQTNLDDSLQQTRHELEHAQKELAQVQQQKKEADDLLASGTLVRKIYADEVIDSLRGQLEAEKIARDAAEKAKKQTEGELENLTTALFEEANIMVATARKDTEAAERRSGQLRARLNDTELLLASQTEQLQDLKGVMERLERQSEHDSGRMDMSVPGTPIDSRTAAWDAALQTNPTAGLAPELAPDHPLHFSQLLAPIMRTDIAAYTDFHELLSLARRASPHSRQSSSSANNLASSSQTNLAASSAATSSPNLPGSFFSSAGNSPSSSTFNTAQPPLPPLKDSRFYKRVLSEDLEPTLRLDLAPGLSFLSRRSRLSSLLGGSLVVEPFNASIRSYGLGSVFACALCGENRKNEPFVRKHRFRTSEDDGAQRYPLCDYCLGRVRAAGDFVGFLRMLRDGHWRCEAEADEKGAWEEATRLRERMFWARLGGGVVPAAQLVRREAAADSPGSARGMKSARPSLESVPERSARENLEAAASSVTEVGREGSNEEARHSQAGRHDSAPRIQRENRSASSVALAVMGMPNGVSAAVTQELRPDVQPPAHHQTMKVADGPVSDAEKLEIPSPGDEEPTTPLFEDALADSQEQQAEADAQLQREAASSTAHDSAPSEPTAAAALLPTGPEPIRAPEEEADGARMDSASAKATAPAPAEKRPSAVLARVRAMEGRGQNPAPAAAEKKLPGAFE</sequence>
<dbReference type="InterPro" id="IPR040351">
    <property type="entry name" value="RAB3IL/RAB3IP/Sec2"/>
</dbReference>
<feature type="compositionally biased region" description="Polar residues" evidence="3">
    <location>
        <begin position="24"/>
        <end position="44"/>
    </location>
</feature>
<dbReference type="AlphaFoldDB" id="A0A4U0U963"/>
<feature type="compositionally biased region" description="Low complexity" evidence="3">
    <location>
        <begin position="645"/>
        <end position="667"/>
    </location>
</feature>
<proteinExistence type="predicted"/>
<evidence type="ECO:0000259" key="4">
    <source>
        <dbReference type="Pfam" id="PF06428"/>
    </source>
</evidence>
<dbReference type="Pfam" id="PF25555">
    <property type="entry name" value="RAB3A-like_C"/>
    <property type="match status" value="1"/>
</dbReference>
<dbReference type="SUPFAM" id="SSF144284">
    <property type="entry name" value="Sec2 N-terminal region"/>
    <property type="match status" value="1"/>
</dbReference>
<feature type="compositionally biased region" description="Basic and acidic residues" evidence="3">
    <location>
        <begin position="532"/>
        <end position="541"/>
    </location>
</feature>
<dbReference type="EMBL" id="NAJP01000098">
    <property type="protein sequence ID" value="TKA31212.1"/>
    <property type="molecule type" value="Genomic_DNA"/>
</dbReference>
<dbReference type="GO" id="GO:0051286">
    <property type="term" value="C:cell tip"/>
    <property type="evidence" value="ECO:0007669"/>
    <property type="project" value="TreeGrafter"/>
</dbReference>
<gene>
    <name evidence="5" type="ORF">B0A54_14347</name>
</gene>
<dbReference type="GO" id="GO:0070319">
    <property type="term" value="C:Golgi to plasma membrane transport vesicle"/>
    <property type="evidence" value="ECO:0007669"/>
    <property type="project" value="TreeGrafter"/>
</dbReference>
<feature type="compositionally biased region" description="Basic and acidic residues" evidence="3">
    <location>
        <begin position="551"/>
        <end position="579"/>
    </location>
</feature>
<feature type="coiled-coil region" evidence="2">
    <location>
        <begin position="71"/>
        <end position="155"/>
    </location>
</feature>
<comment type="caution">
    <text evidence="5">The sequence shown here is derived from an EMBL/GenBank/DDBJ whole genome shotgun (WGS) entry which is preliminary data.</text>
</comment>
<dbReference type="GO" id="GO:0006887">
    <property type="term" value="P:exocytosis"/>
    <property type="evidence" value="ECO:0007669"/>
    <property type="project" value="TreeGrafter"/>
</dbReference>
<feature type="compositionally biased region" description="Low complexity" evidence="3">
    <location>
        <begin position="674"/>
        <end position="692"/>
    </location>
</feature>
<reference evidence="5 6" key="1">
    <citation type="submission" date="2017-03" db="EMBL/GenBank/DDBJ databases">
        <title>Genomes of endolithic fungi from Antarctica.</title>
        <authorList>
            <person name="Coleine C."/>
            <person name="Masonjones S."/>
            <person name="Stajich J.E."/>
        </authorList>
    </citation>
    <scope>NUCLEOTIDE SEQUENCE [LARGE SCALE GENOMIC DNA]</scope>
    <source>
        <strain evidence="5 6">CCFEE 5311</strain>
    </source>
</reference>
<dbReference type="Pfam" id="PF06428">
    <property type="entry name" value="Sec2p"/>
    <property type="match status" value="1"/>
</dbReference>
<evidence type="ECO:0000313" key="6">
    <source>
        <dbReference type="Proteomes" id="UP000310066"/>
    </source>
</evidence>
<dbReference type="Gene3D" id="6.10.140.910">
    <property type="match status" value="1"/>
</dbReference>
<dbReference type="PANTHER" id="PTHR14430">
    <property type="entry name" value="RABIN3-RELATED"/>
    <property type="match status" value="1"/>
</dbReference>
<keyword evidence="1 2" id="KW-0175">Coiled coil</keyword>
<protein>
    <recommendedName>
        <fullName evidence="4">GDP/GTP exchange factor Sec2 N-terminal domain-containing protein</fullName>
    </recommendedName>
</protein>
<dbReference type="GO" id="GO:0005085">
    <property type="term" value="F:guanyl-nucleotide exchange factor activity"/>
    <property type="evidence" value="ECO:0007669"/>
    <property type="project" value="InterPro"/>
</dbReference>
<feature type="compositionally biased region" description="Low complexity" evidence="3">
    <location>
        <begin position="707"/>
        <end position="717"/>
    </location>
</feature>
<feature type="region of interest" description="Disordered" evidence="3">
    <location>
        <begin position="511"/>
        <end position="581"/>
    </location>
</feature>
<name>A0A4U0U963_9PEZI</name>
<evidence type="ECO:0000313" key="5">
    <source>
        <dbReference type="EMBL" id="TKA31212.1"/>
    </source>
</evidence>
<feature type="compositionally biased region" description="Basic and acidic residues" evidence="3">
    <location>
        <begin position="744"/>
        <end position="753"/>
    </location>
</feature>
<accession>A0A4U0U963</accession>
<feature type="region of interest" description="Disordered" evidence="3">
    <location>
        <begin position="1"/>
        <end position="47"/>
    </location>
</feature>